<dbReference type="Pfam" id="PF00144">
    <property type="entry name" value="Beta-lactamase"/>
    <property type="match status" value="1"/>
</dbReference>
<name>A0A8K1CCB2_PYTOL</name>
<comment type="caution">
    <text evidence="2">The sequence shown here is derived from an EMBL/GenBank/DDBJ whole genome shotgun (WGS) entry which is preliminary data.</text>
</comment>
<proteinExistence type="predicted"/>
<reference evidence="2" key="1">
    <citation type="submission" date="2019-03" db="EMBL/GenBank/DDBJ databases">
        <title>Long read genome sequence of the mycoparasitic Pythium oligandrum ATCC 38472 isolated from sugarbeet rhizosphere.</title>
        <authorList>
            <person name="Gaulin E."/>
        </authorList>
    </citation>
    <scope>NUCLEOTIDE SEQUENCE</scope>
    <source>
        <strain evidence="2">ATCC 38472_TT</strain>
    </source>
</reference>
<organism evidence="2 3">
    <name type="scientific">Pythium oligandrum</name>
    <name type="common">Mycoparasitic fungus</name>
    <dbReference type="NCBI Taxonomy" id="41045"/>
    <lineage>
        <taxon>Eukaryota</taxon>
        <taxon>Sar</taxon>
        <taxon>Stramenopiles</taxon>
        <taxon>Oomycota</taxon>
        <taxon>Peronosporomycetes</taxon>
        <taxon>Pythiales</taxon>
        <taxon>Pythiaceae</taxon>
        <taxon>Pythium</taxon>
    </lineage>
</organism>
<keyword evidence="3" id="KW-1185">Reference proteome</keyword>
<dbReference type="PANTHER" id="PTHR46825">
    <property type="entry name" value="D-ALANYL-D-ALANINE-CARBOXYPEPTIDASE/ENDOPEPTIDASE AMPH"/>
    <property type="match status" value="1"/>
</dbReference>
<dbReference type="InterPro" id="IPR001466">
    <property type="entry name" value="Beta-lactam-related"/>
</dbReference>
<protein>
    <recommendedName>
        <fullName evidence="1">Beta-lactamase-related domain-containing protein</fullName>
    </recommendedName>
</protein>
<evidence type="ECO:0000259" key="1">
    <source>
        <dbReference type="Pfam" id="PF00144"/>
    </source>
</evidence>
<dbReference type="EMBL" id="SPLM01000108">
    <property type="protein sequence ID" value="TMW60759.1"/>
    <property type="molecule type" value="Genomic_DNA"/>
</dbReference>
<dbReference type="PANTHER" id="PTHR46825:SF9">
    <property type="entry name" value="BETA-LACTAMASE-RELATED DOMAIN-CONTAINING PROTEIN"/>
    <property type="match status" value="1"/>
</dbReference>
<dbReference type="OrthoDB" id="58460at2759"/>
<evidence type="ECO:0000313" key="2">
    <source>
        <dbReference type="EMBL" id="TMW60759.1"/>
    </source>
</evidence>
<dbReference type="InterPro" id="IPR012338">
    <property type="entry name" value="Beta-lactam/transpept-like"/>
</dbReference>
<sequence>MRYATSLDATVALEAQVQAYYGQGGFPKQGRSLKEKIDEAERFLAQEIPKSGIVGVGAAIVYRDAVVMSKGFGLVQASDSSSPVTDKSIFQIGSVSKTMIAVAVGLLVEEGKVGWRDPVKKHLPWLKLFDKYAEQHLNIGDLLAMNSGLGSAPDFADVYGAFQTERAFVEALQYLEPQHSLRAQPEYANINFIILGQMIESVSGQPWDDFLKKRIWEPLGMKNTFASSRLVSSDNQVLNAGHFVCDGELMGPYDIASAPEAIHSAGRDRDLSAAGTIVSSAKDMATFMRLLLNKGTVGDVKLLRSASTIAEMIAGKVTTTPDMLELFPKMGLHYSPDGSTLAAGYGIDIIGQAIWGYPYFDKSGDLATHQTRTGFAPTEKLSVILMGNTQIPGEHTTFYLDHYRTYVMGIFLDVPKKILDFEYKKWRAADILNPPLPEAPRCGLRFWKNPPVLEMSNELLDTLVGDYITTISTQFFPKMVVSRSSAGQLSVTLALTSGTLFYLGEKHDDASNKLFLADLSREPVLWPAKKTDKGLYEFDLGVIYAKQAAS</sequence>
<evidence type="ECO:0000313" key="3">
    <source>
        <dbReference type="Proteomes" id="UP000794436"/>
    </source>
</evidence>
<gene>
    <name evidence="2" type="ORF">Poli38472_000801</name>
</gene>
<feature type="domain" description="Beta-lactamase-related" evidence="1">
    <location>
        <begin position="49"/>
        <end position="392"/>
    </location>
</feature>
<dbReference type="Gene3D" id="3.40.710.10">
    <property type="entry name" value="DD-peptidase/beta-lactamase superfamily"/>
    <property type="match status" value="1"/>
</dbReference>
<dbReference type="SUPFAM" id="SSF56601">
    <property type="entry name" value="beta-lactamase/transpeptidase-like"/>
    <property type="match status" value="1"/>
</dbReference>
<dbReference type="InterPro" id="IPR050491">
    <property type="entry name" value="AmpC-like"/>
</dbReference>
<dbReference type="AlphaFoldDB" id="A0A8K1CCB2"/>
<accession>A0A8K1CCB2</accession>
<dbReference type="Proteomes" id="UP000794436">
    <property type="component" value="Unassembled WGS sequence"/>
</dbReference>